<name>W7L024_CYTFI</name>
<accession>W7L024</accession>
<dbReference type="InterPro" id="IPR003497">
    <property type="entry name" value="BRO_N_domain"/>
</dbReference>
<reference evidence="2 3" key="2">
    <citation type="journal article" date="2016" name="Sci. Rep.">
        <title>A novel serine protease, Sep1, from Bacillus firmus DS-1 has nematicidal activity and degrades multiple intestinal-associated nematode proteins.</title>
        <authorList>
            <person name="Geng C."/>
            <person name="Nie X."/>
            <person name="Tang Z."/>
            <person name="Zhang Y."/>
            <person name="Lin J."/>
            <person name="Sun M."/>
            <person name="Peng D."/>
        </authorList>
    </citation>
    <scope>NUCLEOTIDE SEQUENCE [LARGE SCALE GENOMIC DNA]</scope>
    <source>
        <strain evidence="2 3">DS1</strain>
    </source>
</reference>
<protein>
    <submittedName>
        <fullName evidence="2">Antirepressor protein</fullName>
    </submittedName>
</protein>
<dbReference type="PATRIC" id="fig|1307436.3.peg.4696"/>
<dbReference type="SMART" id="SM01040">
    <property type="entry name" value="Bro-N"/>
    <property type="match status" value="1"/>
</dbReference>
<evidence type="ECO:0000313" key="3">
    <source>
        <dbReference type="Proteomes" id="UP000019270"/>
    </source>
</evidence>
<dbReference type="PANTHER" id="PTHR36180">
    <property type="entry name" value="DNA-BINDING PROTEIN-RELATED-RELATED"/>
    <property type="match status" value="1"/>
</dbReference>
<dbReference type="Pfam" id="PF03374">
    <property type="entry name" value="ANT"/>
    <property type="match status" value="1"/>
</dbReference>
<dbReference type="GO" id="GO:0003677">
    <property type="term" value="F:DNA binding"/>
    <property type="evidence" value="ECO:0007669"/>
    <property type="project" value="InterPro"/>
</dbReference>
<gene>
    <name evidence="2" type="ORF">PBF_22018</name>
</gene>
<organism evidence="2 3">
    <name type="scientific">Cytobacillus firmus DS1</name>
    <dbReference type="NCBI Taxonomy" id="1307436"/>
    <lineage>
        <taxon>Bacteria</taxon>
        <taxon>Bacillati</taxon>
        <taxon>Bacillota</taxon>
        <taxon>Bacilli</taxon>
        <taxon>Bacillales</taxon>
        <taxon>Bacillaceae</taxon>
        <taxon>Cytobacillus</taxon>
    </lineage>
</organism>
<dbReference type="RefSeq" id="WP_235192315.1">
    <property type="nucleotide sequence ID" value="NZ_APVL01000027.1"/>
</dbReference>
<dbReference type="eggNOG" id="COG3617">
    <property type="taxonomic scope" value="Bacteria"/>
</dbReference>
<dbReference type="Proteomes" id="UP000019270">
    <property type="component" value="Unassembled WGS sequence"/>
</dbReference>
<sequence>MPFSFIQGGEIAEFQFDNKILRSIVNKEAVWFVAKDVCDILEHSQVSKAVERLDDDEKLLGTIFLSGQNRETWLINESGLYSLILTSRKAEARKFKKWITHDVLPAIRKTGGYVSNEDLFLHTYLPHADDQTKLMFRATLETVRKQNEQISLMQPKADYFDALVDRNLLTNFRDTAKELEVGERQFVKWLLENKYLYRDKKSKLKPYSRFVPEIFKLKEYERNGRADVQTLITPKGKETFRILMKKLVS</sequence>
<dbReference type="InterPro" id="IPR005039">
    <property type="entry name" value="Ant_C"/>
</dbReference>
<dbReference type="EMBL" id="APVL01000027">
    <property type="protein sequence ID" value="EWG08886.1"/>
    <property type="molecule type" value="Genomic_DNA"/>
</dbReference>
<dbReference type="PROSITE" id="PS51750">
    <property type="entry name" value="BRO_N"/>
    <property type="match status" value="1"/>
</dbReference>
<reference evidence="3" key="1">
    <citation type="submission" date="2013-03" db="EMBL/GenBank/DDBJ databases">
        <title>Draft genome sequence of Bacillus firmus DS1.</title>
        <authorList>
            <person name="Peng D."/>
            <person name="Zhu L."/>
            <person name="Sun M."/>
        </authorList>
    </citation>
    <scope>NUCLEOTIDE SEQUENCE [LARGE SCALE GENOMIC DNA]</scope>
    <source>
        <strain evidence="3">DS1</strain>
    </source>
</reference>
<evidence type="ECO:0000313" key="2">
    <source>
        <dbReference type="EMBL" id="EWG08886.1"/>
    </source>
</evidence>
<dbReference type="PANTHER" id="PTHR36180:SF2">
    <property type="entry name" value="BRO FAMILY PROTEIN"/>
    <property type="match status" value="1"/>
</dbReference>
<proteinExistence type="predicted"/>
<dbReference type="Pfam" id="PF02498">
    <property type="entry name" value="Bro-N"/>
    <property type="match status" value="1"/>
</dbReference>
<dbReference type="eggNOG" id="COG3645">
    <property type="taxonomic scope" value="Bacteria"/>
</dbReference>
<dbReference type="AlphaFoldDB" id="W7L024"/>
<comment type="caution">
    <text evidence="2">The sequence shown here is derived from an EMBL/GenBank/DDBJ whole genome shotgun (WGS) entry which is preliminary data.</text>
</comment>
<feature type="domain" description="Bro-N" evidence="1">
    <location>
        <begin position="8"/>
        <end position="111"/>
    </location>
</feature>
<evidence type="ECO:0000259" key="1">
    <source>
        <dbReference type="PROSITE" id="PS51750"/>
    </source>
</evidence>